<dbReference type="OrthoDB" id="3556996at2759"/>
<dbReference type="Proteomes" id="UP000799302">
    <property type="component" value="Unassembled WGS sequence"/>
</dbReference>
<proteinExistence type="predicted"/>
<dbReference type="InterPro" id="IPR003609">
    <property type="entry name" value="Pan_app"/>
</dbReference>
<gene>
    <name evidence="4" type="ORF">BT63DRAFT_1293</name>
</gene>
<keyword evidence="5" id="KW-1185">Reference proteome</keyword>
<feature type="chain" id="PRO_5025666148" description="Apple domain-containing protein" evidence="2">
    <location>
        <begin position="17"/>
        <end position="269"/>
    </location>
</feature>
<feature type="domain" description="Apple" evidence="3">
    <location>
        <begin position="32"/>
        <end position="103"/>
    </location>
</feature>
<feature type="domain" description="Apple" evidence="3">
    <location>
        <begin position="180"/>
        <end position="252"/>
    </location>
</feature>
<feature type="region of interest" description="Disordered" evidence="1">
    <location>
        <begin position="110"/>
        <end position="150"/>
    </location>
</feature>
<evidence type="ECO:0000313" key="5">
    <source>
        <dbReference type="Proteomes" id="UP000799302"/>
    </source>
</evidence>
<evidence type="ECO:0000259" key="3">
    <source>
        <dbReference type="PROSITE" id="PS50948"/>
    </source>
</evidence>
<feature type="signal peptide" evidence="2">
    <location>
        <begin position="1"/>
        <end position="16"/>
    </location>
</feature>
<dbReference type="PROSITE" id="PS50948">
    <property type="entry name" value="PAN"/>
    <property type="match status" value="2"/>
</dbReference>
<evidence type="ECO:0000256" key="1">
    <source>
        <dbReference type="SAM" id="MobiDB-lite"/>
    </source>
</evidence>
<reference evidence="4" key="1">
    <citation type="journal article" date="2020" name="Stud. Mycol.">
        <title>101 Dothideomycetes genomes: a test case for predicting lifestyles and emergence of pathogens.</title>
        <authorList>
            <person name="Haridas S."/>
            <person name="Albert R."/>
            <person name="Binder M."/>
            <person name="Bloem J."/>
            <person name="Labutti K."/>
            <person name="Salamov A."/>
            <person name="Andreopoulos B."/>
            <person name="Baker S."/>
            <person name="Barry K."/>
            <person name="Bills G."/>
            <person name="Bluhm B."/>
            <person name="Cannon C."/>
            <person name="Castanera R."/>
            <person name="Culley D."/>
            <person name="Daum C."/>
            <person name="Ezra D."/>
            <person name="Gonzalez J."/>
            <person name="Henrissat B."/>
            <person name="Kuo A."/>
            <person name="Liang C."/>
            <person name="Lipzen A."/>
            <person name="Lutzoni F."/>
            <person name="Magnuson J."/>
            <person name="Mondo S."/>
            <person name="Nolan M."/>
            <person name="Ohm R."/>
            <person name="Pangilinan J."/>
            <person name="Park H.-J."/>
            <person name="Ramirez L."/>
            <person name="Alfaro M."/>
            <person name="Sun H."/>
            <person name="Tritt A."/>
            <person name="Yoshinaga Y."/>
            <person name="Zwiers L.-H."/>
            <person name="Turgeon B."/>
            <person name="Goodwin S."/>
            <person name="Spatafora J."/>
            <person name="Crous P."/>
            <person name="Grigoriev I."/>
        </authorList>
    </citation>
    <scope>NUCLEOTIDE SEQUENCE</scope>
    <source>
        <strain evidence="4">CBS 115976</strain>
    </source>
</reference>
<organism evidence="4 5">
    <name type="scientific">Microthyrium microscopicum</name>
    <dbReference type="NCBI Taxonomy" id="703497"/>
    <lineage>
        <taxon>Eukaryota</taxon>
        <taxon>Fungi</taxon>
        <taxon>Dikarya</taxon>
        <taxon>Ascomycota</taxon>
        <taxon>Pezizomycotina</taxon>
        <taxon>Dothideomycetes</taxon>
        <taxon>Dothideomycetes incertae sedis</taxon>
        <taxon>Microthyriales</taxon>
        <taxon>Microthyriaceae</taxon>
        <taxon>Microthyrium</taxon>
    </lineage>
</organism>
<evidence type="ECO:0000313" key="4">
    <source>
        <dbReference type="EMBL" id="KAF2674056.1"/>
    </source>
</evidence>
<accession>A0A6A6UQN5</accession>
<keyword evidence="2" id="KW-0732">Signal</keyword>
<name>A0A6A6UQN5_9PEZI</name>
<dbReference type="EMBL" id="MU004230">
    <property type="protein sequence ID" value="KAF2674056.1"/>
    <property type="molecule type" value="Genomic_DNA"/>
</dbReference>
<dbReference type="Gene3D" id="3.50.4.10">
    <property type="entry name" value="Hepatocyte Growth Factor"/>
    <property type="match status" value="1"/>
</dbReference>
<protein>
    <recommendedName>
        <fullName evidence="3">Apple domain-containing protein</fullName>
    </recommendedName>
</protein>
<evidence type="ECO:0000256" key="2">
    <source>
        <dbReference type="SAM" id="SignalP"/>
    </source>
</evidence>
<sequence>MLSLLGTVAALPLIFASPFDSADVIAKRAQVCGSAGYDKNTKAYFYDDKTLGSISACSAHCLADTKCLSYAVGSGECLHYTVAVTGNLATNAASPFAFYDRACVSSVSSSIRPSSSSIHPSSSSTRPSSSSIRPSSSSVRPSSTAAISSSSLTSSRTSTFLSSTRSSTTSSSTASTSASCSLRGYDLNKPESYIDSSNAAYRSATGCAAFCKAQSTCVSFAWSSSVCYLYAKPVVGNFKADASSPYRKISLCQNTQRIRWFPQNVSLVE</sequence>
<dbReference type="AlphaFoldDB" id="A0A6A6UQN5"/>